<dbReference type="PATRIC" id="fig|216942.3.peg.702"/>
<evidence type="ECO:0000313" key="3">
    <source>
        <dbReference type="Proteomes" id="UP000067476"/>
    </source>
</evidence>
<dbReference type="Gene3D" id="3.40.50.1360">
    <property type="match status" value="1"/>
</dbReference>
<dbReference type="Proteomes" id="UP000067476">
    <property type="component" value="Chromosome"/>
</dbReference>
<protein>
    <submittedName>
        <fullName evidence="2">DeoR family transcriptional regulator</fullName>
    </submittedName>
</protein>
<dbReference type="STRING" id="216942.SLITO_v1c06920"/>
<dbReference type="KEGG" id="sll:SLITO_v1c06920"/>
<dbReference type="EMBL" id="CP012357">
    <property type="protein sequence ID" value="AKX34319.1"/>
    <property type="molecule type" value="Genomic_DNA"/>
</dbReference>
<dbReference type="InterPro" id="IPR014036">
    <property type="entry name" value="DeoR-like_C"/>
</dbReference>
<gene>
    <name evidence="2" type="ORF">SLITO_v1c06920</name>
</gene>
<dbReference type="PANTHER" id="PTHR30363:SF44">
    <property type="entry name" value="AGA OPERON TRANSCRIPTIONAL REPRESSOR-RELATED"/>
    <property type="match status" value="1"/>
</dbReference>
<evidence type="ECO:0000313" key="2">
    <source>
        <dbReference type="EMBL" id="AKX34319.1"/>
    </source>
</evidence>
<dbReference type="OrthoDB" id="390201at2"/>
<dbReference type="InterPro" id="IPR037171">
    <property type="entry name" value="NagB/RpiA_transferase-like"/>
</dbReference>
<evidence type="ECO:0000259" key="1">
    <source>
        <dbReference type="Pfam" id="PF00455"/>
    </source>
</evidence>
<proteinExistence type="predicted"/>
<dbReference type="PANTHER" id="PTHR30363">
    <property type="entry name" value="HTH-TYPE TRANSCRIPTIONAL REGULATOR SRLR-RELATED"/>
    <property type="match status" value="1"/>
</dbReference>
<organism evidence="2 3">
    <name type="scientific">Spiroplasma litorale</name>
    <dbReference type="NCBI Taxonomy" id="216942"/>
    <lineage>
        <taxon>Bacteria</taxon>
        <taxon>Bacillati</taxon>
        <taxon>Mycoplasmatota</taxon>
        <taxon>Mollicutes</taxon>
        <taxon>Entomoplasmatales</taxon>
        <taxon>Spiroplasmataceae</taxon>
        <taxon>Spiroplasma</taxon>
    </lineage>
</organism>
<accession>A0A0K1W1Y4</accession>
<dbReference type="InterPro" id="IPR050313">
    <property type="entry name" value="Carb_Metab_HTH_regulators"/>
</dbReference>
<sequence>MDKIKKGDRHKIYISFLNKEFSTSIKAFLNCGKEYGIPEITVRRDLKELEKFNYITIEMGLIKLKEEKEYEATRDEKILKNRDQKNRIALKAVELINNNEIFVGAGTTCEAFVKAITKKIKILYTNGFEVARIAKNNLNINRIVLIGGKLRPQSGAMCGPIANIVLEELRFSQSFITITNLDNEFNMFNNNEDEAYLTNKVIEKSNESICLIDNSKLNNTTYGNKIAKISKVNKLVIDSKPDDETYNKLIQLVDIKW</sequence>
<reference evidence="2 3" key="1">
    <citation type="journal article" date="2015" name="Genome Announc.">
        <title>Complete Genome Sequence of Spiroplasma litorale TN-1T (DSM 21781), a Bacterium Isolated from a Green-Eyed Horsefly (Tabanus nigrovittatus).</title>
        <authorList>
            <person name="Lo W.S."/>
            <person name="Lai Y.C."/>
            <person name="Lien Y.W."/>
            <person name="Wang T.H."/>
            <person name="Kuo C.H."/>
        </authorList>
    </citation>
    <scope>NUCLEOTIDE SEQUENCE [LARGE SCALE GENOMIC DNA]</scope>
    <source>
        <strain evidence="2 3">TN-1</strain>
    </source>
</reference>
<dbReference type="SMART" id="SM01134">
    <property type="entry name" value="DeoRC"/>
    <property type="match status" value="1"/>
</dbReference>
<dbReference type="RefSeq" id="WP_075058411.1">
    <property type="nucleotide sequence ID" value="NZ_CP012357.1"/>
</dbReference>
<keyword evidence="3" id="KW-1185">Reference proteome</keyword>
<dbReference type="SUPFAM" id="SSF100950">
    <property type="entry name" value="NagB/RpiA/CoA transferase-like"/>
    <property type="match status" value="1"/>
</dbReference>
<dbReference type="AlphaFoldDB" id="A0A0K1W1Y4"/>
<dbReference type="Pfam" id="PF00455">
    <property type="entry name" value="DeoRC"/>
    <property type="match status" value="1"/>
</dbReference>
<feature type="domain" description="DeoR-like transcriptional repressor C-terminal sensor" evidence="1">
    <location>
        <begin position="81"/>
        <end position="239"/>
    </location>
</feature>
<name>A0A0K1W1Y4_9MOLU</name>